<evidence type="ECO:0000256" key="2">
    <source>
        <dbReference type="SAM" id="Phobius"/>
    </source>
</evidence>
<comment type="caution">
    <text evidence="3">The sequence shown here is derived from an EMBL/GenBank/DDBJ whole genome shotgun (WGS) entry which is preliminary data.</text>
</comment>
<dbReference type="EMBL" id="PKUQ01000016">
    <property type="protein sequence ID" value="PLW77346.1"/>
    <property type="molecule type" value="Genomic_DNA"/>
</dbReference>
<dbReference type="Proteomes" id="UP000234881">
    <property type="component" value="Unassembled WGS sequence"/>
</dbReference>
<evidence type="ECO:0000313" key="3">
    <source>
        <dbReference type="EMBL" id="PLW77346.1"/>
    </source>
</evidence>
<dbReference type="RefSeq" id="WP_101533363.1">
    <property type="nucleotide sequence ID" value="NZ_JBFHIU010000003.1"/>
</dbReference>
<accession>A0A2N5XS45</accession>
<feature type="transmembrane region" description="Helical" evidence="2">
    <location>
        <begin position="90"/>
        <end position="107"/>
    </location>
</feature>
<gene>
    <name evidence="3" type="ORF">C0081_08360</name>
</gene>
<reference evidence="3 4" key="1">
    <citation type="submission" date="2018-01" db="EMBL/GenBank/DDBJ databases">
        <title>The draft genome sequence of Cohaesibacter sp. H1304.</title>
        <authorList>
            <person name="Wang N.-N."/>
            <person name="Du Z.-J."/>
        </authorList>
    </citation>
    <scope>NUCLEOTIDE SEQUENCE [LARGE SCALE GENOMIC DNA]</scope>
    <source>
        <strain evidence="3 4">H1304</strain>
    </source>
</reference>
<protein>
    <recommendedName>
        <fullName evidence="5">DUF883 domain-containing protein</fullName>
    </recommendedName>
</protein>
<evidence type="ECO:0000313" key="4">
    <source>
        <dbReference type="Proteomes" id="UP000234881"/>
    </source>
</evidence>
<keyword evidence="1" id="KW-0175">Coiled coil</keyword>
<evidence type="ECO:0008006" key="5">
    <source>
        <dbReference type="Google" id="ProtNLM"/>
    </source>
</evidence>
<keyword evidence="4" id="KW-1185">Reference proteome</keyword>
<dbReference type="AlphaFoldDB" id="A0A2N5XS45"/>
<dbReference type="OrthoDB" id="8454349at2"/>
<keyword evidence="2" id="KW-0472">Membrane</keyword>
<evidence type="ECO:0000256" key="1">
    <source>
        <dbReference type="SAM" id="Coils"/>
    </source>
</evidence>
<keyword evidence="2" id="KW-0812">Transmembrane</keyword>
<feature type="coiled-coil region" evidence="1">
    <location>
        <begin position="45"/>
        <end position="80"/>
    </location>
</feature>
<sequence length="109" mass="11461">MPANNTVANKTKAPTLEELDGQVLQIRDDIASLTKMLSNGGASKADELSNQAKQTAQAMAEKSQEAIKALNTEAGELEAKLMLQVRKKPLAALGIAVGAGFLAAMLVRK</sequence>
<keyword evidence="2" id="KW-1133">Transmembrane helix</keyword>
<proteinExistence type="predicted"/>
<organism evidence="3 4">
    <name type="scientific">Cohaesibacter celericrescens</name>
    <dbReference type="NCBI Taxonomy" id="2067669"/>
    <lineage>
        <taxon>Bacteria</taxon>
        <taxon>Pseudomonadati</taxon>
        <taxon>Pseudomonadota</taxon>
        <taxon>Alphaproteobacteria</taxon>
        <taxon>Hyphomicrobiales</taxon>
        <taxon>Cohaesibacteraceae</taxon>
    </lineage>
</organism>
<name>A0A2N5XS45_9HYPH</name>